<dbReference type="AlphaFoldDB" id="A0A2P2BX07"/>
<protein>
    <submittedName>
        <fullName evidence="2">Uncharacterized protein</fullName>
    </submittedName>
</protein>
<reference evidence="2" key="1">
    <citation type="submission" date="2015-08" db="EMBL/GenBank/DDBJ databases">
        <authorList>
            <person name="Babu N.S."/>
            <person name="Beckwith C.J."/>
            <person name="Beseler K.G."/>
            <person name="Brison A."/>
            <person name="Carone J.V."/>
            <person name="Caskin T.P."/>
            <person name="Diamond M."/>
            <person name="Durham M.E."/>
            <person name="Foxe J.M."/>
            <person name="Go M."/>
            <person name="Henderson B.A."/>
            <person name="Jones I.B."/>
            <person name="McGettigan J.A."/>
            <person name="Micheletti S.J."/>
            <person name="Nasrallah M.E."/>
            <person name="Ortiz D."/>
            <person name="Piller C.R."/>
            <person name="Privatt S.R."/>
            <person name="Schneider S.L."/>
            <person name="Sharp S."/>
            <person name="Smith T.C."/>
            <person name="Stanton J.D."/>
            <person name="Ullery H.E."/>
            <person name="Wilson R.J."/>
            <person name="Serrano M.G."/>
            <person name="Buck G."/>
            <person name="Lee V."/>
            <person name="Wang Y."/>
            <person name="Carvalho R."/>
            <person name="Voegtly L."/>
            <person name="Shi R."/>
            <person name="Duckworth R."/>
            <person name="Johnson A."/>
            <person name="Loviza R."/>
            <person name="Walstead R."/>
            <person name="Shah Z."/>
            <person name="Kiflezghi M."/>
            <person name="Wade K."/>
            <person name="Ball S.L."/>
            <person name="Bradley K.W."/>
            <person name="Asai D.J."/>
            <person name="Bowman C.A."/>
            <person name="Russell D.A."/>
            <person name="Pope W.H."/>
            <person name="Jacobs-Sera D."/>
            <person name="Hendrix R.W."/>
            <person name="Hatfull G.F."/>
        </authorList>
    </citation>
    <scope>NUCLEOTIDE SEQUENCE</scope>
</reference>
<organism evidence="2">
    <name type="scientific">metagenome</name>
    <dbReference type="NCBI Taxonomy" id="256318"/>
    <lineage>
        <taxon>unclassified sequences</taxon>
        <taxon>metagenomes</taxon>
    </lineage>
</organism>
<feature type="compositionally biased region" description="Polar residues" evidence="1">
    <location>
        <begin position="1"/>
        <end position="13"/>
    </location>
</feature>
<proteinExistence type="predicted"/>
<sequence>MTTDVEYGEQQSLLDPPTDDHDHPDFGRYNAPDEPLAPGFPDDDVLPRPINWNLLTSEEAQAEWLDLNAWVNWLRATYGLPPTVIPPFWHRHDELIWELSALHQHWLNSYDPDGSPAAPLAWHRDFADARNRLREWVGTSGTRLDRDRPTRQTTWPGELPAQPAVERVVADRDADFVDFVLADVTARQHIEQRVRAHLP</sequence>
<evidence type="ECO:0000256" key="1">
    <source>
        <dbReference type="SAM" id="MobiDB-lite"/>
    </source>
</evidence>
<name>A0A2P2BX07_9ZZZZ</name>
<feature type="region of interest" description="Disordered" evidence="1">
    <location>
        <begin position="1"/>
        <end position="38"/>
    </location>
</feature>
<dbReference type="EMBL" id="CZKA01000007">
    <property type="protein sequence ID" value="CUR54285.1"/>
    <property type="molecule type" value="Genomic_DNA"/>
</dbReference>
<evidence type="ECO:0000313" key="2">
    <source>
        <dbReference type="EMBL" id="CUR54285.1"/>
    </source>
</evidence>
<gene>
    <name evidence="2" type="ORF">NOCA2150027</name>
</gene>
<accession>A0A2P2BX07</accession>